<sequence>MLAVILAAVVIVAGTAYYLRAAIKKPGPSNKDVALTGILYAGDSSSAVVNGKIVHEEDTINGVKIIKIYKDKVEFEKTGKRWTQQVE</sequence>
<dbReference type="AlphaFoldDB" id="X1QUL2"/>
<comment type="caution">
    <text evidence="2">The sequence shown here is derived from an EMBL/GenBank/DDBJ whole genome shotgun (WGS) entry which is preliminary data.</text>
</comment>
<feature type="domain" description="CdsD C-terminal" evidence="1">
    <location>
        <begin position="35"/>
        <end position="81"/>
    </location>
</feature>
<evidence type="ECO:0000313" key="2">
    <source>
        <dbReference type="EMBL" id="GAI72272.1"/>
    </source>
</evidence>
<accession>X1QUL2</accession>
<protein>
    <recommendedName>
        <fullName evidence="1">CdsD C-terminal domain-containing protein</fullName>
    </recommendedName>
</protein>
<proteinExistence type="predicted"/>
<name>X1QUL2_9ZZZZ</name>
<gene>
    <name evidence="2" type="ORF">S12H4_03856</name>
</gene>
<evidence type="ECO:0000259" key="1">
    <source>
        <dbReference type="Pfam" id="PF23862"/>
    </source>
</evidence>
<dbReference type="Pfam" id="PF23862">
    <property type="entry name" value="CdsD_C"/>
    <property type="match status" value="1"/>
</dbReference>
<dbReference type="EMBL" id="BARW01001131">
    <property type="protein sequence ID" value="GAI72272.1"/>
    <property type="molecule type" value="Genomic_DNA"/>
</dbReference>
<reference evidence="2" key="1">
    <citation type="journal article" date="2014" name="Front. Microbiol.">
        <title>High frequency of phylogenetically diverse reductive dehalogenase-homologous genes in deep subseafloor sedimentary metagenomes.</title>
        <authorList>
            <person name="Kawai M."/>
            <person name="Futagami T."/>
            <person name="Toyoda A."/>
            <person name="Takaki Y."/>
            <person name="Nishi S."/>
            <person name="Hori S."/>
            <person name="Arai W."/>
            <person name="Tsubouchi T."/>
            <person name="Morono Y."/>
            <person name="Uchiyama I."/>
            <person name="Ito T."/>
            <person name="Fujiyama A."/>
            <person name="Inagaki F."/>
            <person name="Takami H."/>
        </authorList>
    </citation>
    <scope>NUCLEOTIDE SEQUENCE</scope>
    <source>
        <strain evidence="2">Expedition CK06-06</strain>
    </source>
</reference>
<dbReference type="InterPro" id="IPR056283">
    <property type="entry name" value="CdsD_C"/>
</dbReference>
<organism evidence="2">
    <name type="scientific">marine sediment metagenome</name>
    <dbReference type="NCBI Taxonomy" id="412755"/>
    <lineage>
        <taxon>unclassified sequences</taxon>
        <taxon>metagenomes</taxon>
        <taxon>ecological metagenomes</taxon>
    </lineage>
</organism>